<gene>
    <name evidence="3" type="ORF">KFE25_010243</name>
</gene>
<evidence type="ECO:0000256" key="2">
    <source>
        <dbReference type="SAM" id="Phobius"/>
    </source>
</evidence>
<dbReference type="Proteomes" id="UP000751190">
    <property type="component" value="Unassembled WGS sequence"/>
</dbReference>
<feature type="compositionally biased region" description="Low complexity" evidence="1">
    <location>
        <begin position="349"/>
        <end position="365"/>
    </location>
</feature>
<accession>A0A8J5XSZ7</accession>
<evidence type="ECO:0000313" key="3">
    <source>
        <dbReference type="EMBL" id="KAG8464875.1"/>
    </source>
</evidence>
<evidence type="ECO:0000256" key="1">
    <source>
        <dbReference type="SAM" id="MobiDB-lite"/>
    </source>
</evidence>
<proteinExistence type="predicted"/>
<dbReference type="EMBL" id="JAGTXO010000012">
    <property type="protein sequence ID" value="KAG8464875.1"/>
    <property type="molecule type" value="Genomic_DNA"/>
</dbReference>
<feature type="region of interest" description="Disordered" evidence="1">
    <location>
        <begin position="224"/>
        <end position="264"/>
    </location>
</feature>
<evidence type="ECO:0000313" key="4">
    <source>
        <dbReference type="Proteomes" id="UP000751190"/>
    </source>
</evidence>
<dbReference type="AlphaFoldDB" id="A0A8J5XSZ7"/>
<keyword evidence="4" id="KW-1185">Reference proteome</keyword>
<name>A0A8J5XSZ7_DIALT</name>
<feature type="transmembrane region" description="Helical" evidence="2">
    <location>
        <begin position="71"/>
        <end position="96"/>
    </location>
</feature>
<organism evidence="3 4">
    <name type="scientific">Diacronema lutheri</name>
    <name type="common">Unicellular marine alga</name>
    <name type="synonym">Monochrysis lutheri</name>
    <dbReference type="NCBI Taxonomy" id="2081491"/>
    <lineage>
        <taxon>Eukaryota</taxon>
        <taxon>Haptista</taxon>
        <taxon>Haptophyta</taxon>
        <taxon>Pavlovophyceae</taxon>
        <taxon>Pavlovales</taxon>
        <taxon>Pavlovaceae</taxon>
        <taxon>Diacronema</taxon>
    </lineage>
</organism>
<feature type="region of interest" description="Disordered" evidence="1">
    <location>
        <begin position="347"/>
        <end position="396"/>
    </location>
</feature>
<feature type="compositionally biased region" description="Low complexity" evidence="1">
    <location>
        <begin position="377"/>
        <end position="389"/>
    </location>
</feature>
<keyword evidence="2" id="KW-0472">Membrane</keyword>
<sequence length="396" mass="40177">MGAGNSTPDMPRTPNRALVVLPIKPTASSSLAVEAPTTLPQQLAGRLTAEEFNAIVGLANETLKRHGGLGLLVLLLPLLLLDLLSVALLALLNPWLLLAPWDFALGDVVLPISLEFILFFCIFPVTVYALNRKMAATQAQLRTQLDELSAAYAERGISFALRQRVGSARGCSLWLELSVAPVVTAILPVPIPVPAPYPMLVHGAHAQHPRAGAGPRAGGVERVAATGAQGGGGPPAGDAAEAPSCSPPPPSAASARAGGNAPGGDNATAAGWGVAEAMGAQLGALHSECVRLLHENGLLRAELFAWQQAALHASQQQHAVAAAAAGGQPFAWAPPHEARHAFDFETRGRPAGAAPGASPGAGAAEHGARSPLGCGSGAAASGAAASPAAQQHLHVE</sequence>
<comment type="caution">
    <text evidence="3">The sequence shown here is derived from an EMBL/GenBank/DDBJ whole genome shotgun (WGS) entry which is preliminary data.</text>
</comment>
<feature type="transmembrane region" description="Helical" evidence="2">
    <location>
        <begin position="108"/>
        <end position="130"/>
    </location>
</feature>
<keyword evidence="2" id="KW-0812">Transmembrane</keyword>
<reference evidence="3" key="1">
    <citation type="submission" date="2021-05" db="EMBL/GenBank/DDBJ databases">
        <title>The genome of the haptophyte Pavlova lutheri (Diacronema luteri, Pavlovales) - a model for lipid biosynthesis in eukaryotic algae.</title>
        <authorList>
            <person name="Hulatt C.J."/>
            <person name="Posewitz M.C."/>
        </authorList>
    </citation>
    <scope>NUCLEOTIDE SEQUENCE</scope>
    <source>
        <strain evidence="3">NIVA-4/92</strain>
    </source>
</reference>
<keyword evidence="2" id="KW-1133">Transmembrane helix</keyword>
<protein>
    <submittedName>
        <fullName evidence="3">Uncharacterized protein</fullName>
    </submittedName>
</protein>